<evidence type="ECO:0000256" key="4">
    <source>
        <dbReference type="PROSITE-ProRule" id="PRU00175"/>
    </source>
</evidence>
<evidence type="ECO:0000256" key="5">
    <source>
        <dbReference type="SAM" id="Phobius"/>
    </source>
</evidence>
<accession>A0A1S6YFQ0</accession>
<feature type="domain" description="RING-type" evidence="6">
    <location>
        <begin position="88"/>
        <end position="131"/>
    </location>
</feature>
<keyword evidence="5" id="KW-0472">Membrane</keyword>
<evidence type="ECO:0000256" key="1">
    <source>
        <dbReference type="ARBA" id="ARBA00022723"/>
    </source>
</evidence>
<dbReference type="PANTHER" id="PTHR45969">
    <property type="entry name" value="RING ZINC FINGER PROTEIN-RELATED"/>
    <property type="match status" value="1"/>
</dbReference>
<protein>
    <recommendedName>
        <fullName evidence="6">RING-type domain-containing protein</fullName>
    </recommendedName>
</protein>
<dbReference type="AlphaFoldDB" id="A0A1S6YFQ0"/>
<evidence type="ECO:0000313" key="7">
    <source>
        <dbReference type="EMBL" id="AQX44102.1"/>
    </source>
</evidence>
<keyword evidence="2 4" id="KW-0863">Zinc-finger</keyword>
<dbReference type="Gene3D" id="3.30.40.10">
    <property type="entry name" value="Zinc/RING finger domain, C3HC4 (zinc finger)"/>
    <property type="match status" value="1"/>
</dbReference>
<dbReference type="GO" id="GO:0016567">
    <property type="term" value="P:protein ubiquitination"/>
    <property type="evidence" value="ECO:0007669"/>
    <property type="project" value="TreeGrafter"/>
</dbReference>
<proteinExistence type="evidence at transcript level"/>
<sequence>MYLKPVLILLHLLHQIFYLLSLILHRIGLNPIFQTALPDNEEVIFSAEPSPAVKAAAASIKSQLPVVDYICFFKSKHTGVGREQPPVCAVCLQFMEARDQVRELGNCCHTFHVSCLDRWLDLGRFSCPLCRSTLLPPPAGSQRGLLLLKLLITGEASSLLRSC</sequence>
<keyword evidence="5" id="KW-0812">Transmembrane</keyword>
<organism evidence="7">
    <name type="scientific">Dendrobium officinale</name>
    <name type="common">Orchid</name>
    <dbReference type="NCBI Taxonomy" id="142615"/>
    <lineage>
        <taxon>Eukaryota</taxon>
        <taxon>Viridiplantae</taxon>
        <taxon>Streptophyta</taxon>
        <taxon>Embryophyta</taxon>
        <taxon>Tracheophyta</taxon>
        <taxon>Spermatophyta</taxon>
        <taxon>Magnoliopsida</taxon>
        <taxon>Liliopsida</taxon>
        <taxon>Asparagales</taxon>
        <taxon>Orchidaceae</taxon>
        <taxon>Epidendroideae</taxon>
        <taxon>Malaxideae</taxon>
        <taxon>Dendrobiinae</taxon>
        <taxon>Dendrobium</taxon>
    </lineage>
</organism>
<keyword evidence="5" id="KW-1133">Transmembrane helix</keyword>
<keyword evidence="1" id="KW-0479">Metal-binding</keyword>
<dbReference type="Pfam" id="PF13639">
    <property type="entry name" value="zf-RING_2"/>
    <property type="match status" value="1"/>
</dbReference>
<keyword evidence="3" id="KW-0862">Zinc</keyword>
<evidence type="ECO:0000259" key="6">
    <source>
        <dbReference type="PROSITE" id="PS50089"/>
    </source>
</evidence>
<dbReference type="SUPFAM" id="SSF57850">
    <property type="entry name" value="RING/U-box"/>
    <property type="match status" value="1"/>
</dbReference>
<dbReference type="GO" id="GO:0008270">
    <property type="term" value="F:zinc ion binding"/>
    <property type="evidence" value="ECO:0007669"/>
    <property type="project" value="UniProtKB-KW"/>
</dbReference>
<dbReference type="PROSITE" id="PS50089">
    <property type="entry name" value="ZF_RING_2"/>
    <property type="match status" value="1"/>
</dbReference>
<dbReference type="PANTHER" id="PTHR45969:SF81">
    <property type="entry name" value="OS08G0157400 PROTEIN"/>
    <property type="match status" value="1"/>
</dbReference>
<reference evidence="7" key="1">
    <citation type="submission" date="2016-04" db="EMBL/GenBank/DDBJ databases">
        <authorList>
            <person name="Evans L.H."/>
            <person name="Alamgir A."/>
            <person name="Owens N."/>
            <person name="Weber N.D."/>
            <person name="Virtaneva K."/>
            <person name="Barbian K."/>
            <person name="Babar A."/>
            <person name="Rosenke K."/>
        </authorList>
    </citation>
    <scope>NUCLEOTIDE SEQUENCE</scope>
</reference>
<dbReference type="GO" id="GO:0061630">
    <property type="term" value="F:ubiquitin protein ligase activity"/>
    <property type="evidence" value="ECO:0007669"/>
    <property type="project" value="TreeGrafter"/>
</dbReference>
<evidence type="ECO:0000256" key="2">
    <source>
        <dbReference type="ARBA" id="ARBA00022771"/>
    </source>
</evidence>
<reference evidence="7" key="2">
    <citation type="journal article" date="2017" name="Plant J.">
        <title>Concomitant loss of NDH complex-related genes within chloroplast and nuclear genomes in some orchids.</title>
        <authorList>
            <person name="Lin C.S."/>
            <person name="Chen J.J."/>
            <person name="Chiu C.C."/>
            <person name="Hsiao H.C."/>
            <person name="Yang C.J."/>
            <person name="Jin X.H."/>
            <person name="Leebens-Mack J."/>
            <person name="dePamphilis C.W."/>
            <person name="Huang Y.T."/>
            <person name="Yang L.H."/>
            <person name="Chang W.J."/>
            <person name="Kui L."/>
            <person name="Wong G.K."/>
            <person name="Hu J.M."/>
            <person name="Wang W."/>
            <person name="Shih M.C."/>
        </authorList>
    </citation>
    <scope>NUCLEOTIDE SEQUENCE</scope>
</reference>
<dbReference type="InterPro" id="IPR013083">
    <property type="entry name" value="Znf_RING/FYVE/PHD"/>
</dbReference>
<name>A0A1S6YFQ0_DENOF</name>
<evidence type="ECO:0000256" key="3">
    <source>
        <dbReference type="ARBA" id="ARBA00022833"/>
    </source>
</evidence>
<feature type="transmembrane region" description="Helical" evidence="5">
    <location>
        <begin position="6"/>
        <end position="24"/>
    </location>
</feature>
<dbReference type="EMBL" id="KX130324">
    <property type="protein sequence ID" value="AQX44102.1"/>
    <property type="molecule type" value="mRNA"/>
</dbReference>
<dbReference type="InterPro" id="IPR001841">
    <property type="entry name" value="Znf_RING"/>
</dbReference>
<dbReference type="SMART" id="SM00184">
    <property type="entry name" value="RING"/>
    <property type="match status" value="1"/>
</dbReference>